<dbReference type="CDD" id="cd03586">
    <property type="entry name" value="PolY_Pol_IV_kappa"/>
    <property type="match status" value="1"/>
</dbReference>
<dbReference type="PANTHER" id="PTHR11076">
    <property type="entry name" value="DNA REPAIR POLYMERASE UMUC / TRANSFERASE FAMILY MEMBER"/>
    <property type="match status" value="1"/>
</dbReference>
<keyword evidence="5" id="KW-0548">Nucleotidyltransferase</keyword>
<dbReference type="InterPro" id="IPR043502">
    <property type="entry name" value="DNA/RNA_pol_sf"/>
</dbReference>
<gene>
    <name evidence="5" type="primary">dinB_2</name>
    <name evidence="5" type="ORF">Pla110_45620</name>
</gene>
<evidence type="ECO:0000256" key="3">
    <source>
        <dbReference type="ARBA" id="ARBA00022932"/>
    </source>
</evidence>
<dbReference type="Gene3D" id="1.10.150.20">
    <property type="entry name" value="5' to 3' exonuclease, C-terminal subdomain"/>
    <property type="match status" value="1"/>
</dbReference>
<accession>A0A518CU90</accession>
<keyword evidence="5" id="KW-0808">Transferase</keyword>
<dbReference type="GO" id="GO:0006281">
    <property type="term" value="P:DNA repair"/>
    <property type="evidence" value="ECO:0007669"/>
    <property type="project" value="InterPro"/>
</dbReference>
<dbReference type="RefSeq" id="WP_144999287.1">
    <property type="nucleotide sequence ID" value="NZ_CP036281.1"/>
</dbReference>
<dbReference type="SUPFAM" id="SSF100879">
    <property type="entry name" value="Lesion bypass DNA polymerase (Y-family), little finger domain"/>
    <property type="match status" value="1"/>
</dbReference>
<name>A0A518CU90_9PLAN</name>
<dbReference type="GO" id="GO:0042276">
    <property type="term" value="P:error-prone translesion synthesis"/>
    <property type="evidence" value="ECO:0007669"/>
    <property type="project" value="TreeGrafter"/>
</dbReference>
<comment type="similarity">
    <text evidence="1">Belongs to the DNA polymerase type-Y family.</text>
</comment>
<sequence>MYTKLIGHVDSDCFYVSAERVRRSHLQNVPCGVLGNQGACVIAKSYELKADGVKTGMPIWEAVKYSAHAVFVKRDFRWYEVVSKRMLDLLKTVSPSVEYYSIDEMFFDANQLPRIYNCSMEKAAYCLQEQIREKVGIPVSIGIAPSKTLAKLGSDTAKPYGCRVLLNSDDDFLKSQPVGELCGVGGKSNLKLQAQGIHTCYDFIQADRIKIRNLLTVKGEALWYELHGESVCPIVTRRPTHKAISRGGSIGHKSKDWNKITGWLTRNIERLSEALNAAQLHTHLLTLSIQFEDHTGWGQTVKLEEPTSDSGDLLGAAKQMMSCMPLDQCVSYMHLIADRLTPHGLVQKSLFKQRAPSAIDQLKEAVNTKLGRFVIRSGDTLEVNDLYGDEANNYEICDVSGKMCF</sequence>
<feature type="domain" description="UmuC" evidence="4">
    <location>
        <begin position="6"/>
        <end position="185"/>
    </location>
</feature>
<dbReference type="Proteomes" id="UP000317178">
    <property type="component" value="Chromosome"/>
</dbReference>
<dbReference type="GO" id="GO:0003684">
    <property type="term" value="F:damaged DNA binding"/>
    <property type="evidence" value="ECO:0007669"/>
    <property type="project" value="InterPro"/>
</dbReference>
<dbReference type="AlphaFoldDB" id="A0A518CU90"/>
<dbReference type="PROSITE" id="PS50173">
    <property type="entry name" value="UMUC"/>
    <property type="match status" value="1"/>
</dbReference>
<dbReference type="GO" id="GO:0005829">
    <property type="term" value="C:cytosol"/>
    <property type="evidence" value="ECO:0007669"/>
    <property type="project" value="TreeGrafter"/>
</dbReference>
<dbReference type="InterPro" id="IPR050116">
    <property type="entry name" value="DNA_polymerase-Y"/>
</dbReference>
<keyword evidence="3" id="KW-0239">DNA-directed DNA polymerase</keyword>
<evidence type="ECO:0000313" key="5">
    <source>
        <dbReference type="EMBL" id="QDU82799.1"/>
    </source>
</evidence>
<proteinExistence type="inferred from homology"/>
<keyword evidence="2" id="KW-0515">Mutator protein</keyword>
<dbReference type="SUPFAM" id="SSF56672">
    <property type="entry name" value="DNA/RNA polymerases"/>
    <property type="match status" value="1"/>
</dbReference>
<dbReference type="GO" id="GO:0009432">
    <property type="term" value="P:SOS response"/>
    <property type="evidence" value="ECO:0007669"/>
    <property type="project" value="TreeGrafter"/>
</dbReference>
<dbReference type="Pfam" id="PF00817">
    <property type="entry name" value="IMS"/>
    <property type="match status" value="1"/>
</dbReference>
<dbReference type="Gene3D" id="3.30.70.270">
    <property type="match status" value="1"/>
</dbReference>
<dbReference type="OrthoDB" id="9808813at2"/>
<evidence type="ECO:0000259" key="4">
    <source>
        <dbReference type="PROSITE" id="PS50173"/>
    </source>
</evidence>
<protein>
    <submittedName>
        <fullName evidence="5">DNA polymerase IV</fullName>
        <ecNumber evidence="5">2.7.7.7</ecNumber>
    </submittedName>
</protein>
<organism evidence="5 6">
    <name type="scientific">Polystyrenella longa</name>
    <dbReference type="NCBI Taxonomy" id="2528007"/>
    <lineage>
        <taxon>Bacteria</taxon>
        <taxon>Pseudomonadati</taxon>
        <taxon>Planctomycetota</taxon>
        <taxon>Planctomycetia</taxon>
        <taxon>Planctomycetales</taxon>
        <taxon>Planctomycetaceae</taxon>
        <taxon>Polystyrenella</taxon>
    </lineage>
</organism>
<reference evidence="5 6" key="1">
    <citation type="submission" date="2019-02" db="EMBL/GenBank/DDBJ databases">
        <title>Deep-cultivation of Planctomycetes and their phenomic and genomic characterization uncovers novel biology.</title>
        <authorList>
            <person name="Wiegand S."/>
            <person name="Jogler M."/>
            <person name="Boedeker C."/>
            <person name="Pinto D."/>
            <person name="Vollmers J."/>
            <person name="Rivas-Marin E."/>
            <person name="Kohn T."/>
            <person name="Peeters S.H."/>
            <person name="Heuer A."/>
            <person name="Rast P."/>
            <person name="Oberbeckmann S."/>
            <person name="Bunk B."/>
            <person name="Jeske O."/>
            <person name="Meyerdierks A."/>
            <person name="Storesund J.E."/>
            <person name="Kallscheuer N."/>
            <person name="Luecker S."/>
            <person name="Lage O.M."/>
            <person name="Pohl T."/>
            <person name="Merkel B.J."/>
            <person name="Hornburger P."/>
            <person name="Mueller R.-W."/>
            <person name="Bruemmer F."/>
            <person name="Labrenz M."/>
            <person name="Spormann A.M."/>
            <person name="Op den Camp H."/>
            <person name="Overmann J."/>
            <person name="Amann R."/>
            <person name="Jetten M.S.M."/>
            <person name="Mascher T."/>
            <person name="Medema M.H."/>
            <person name="Devos D.P."/>
            <person name="Kaster A.-K."/>
            <person name="Ovreas L."/>
            <person name="Rohde M."/>
            <person name="Galperin M.Y."/>
            <person name="Jogler C."/>
        </authorList>
    </citation>
    <scope>NUCLEOTIDE SEQUENCE [LARGE SCALE GENOMIC DNA]</scope>
    <source>
        <strain evidence="5 6">Pla110</strain>
    </source>
</reference>
<dbReference type="InterPro" id="IPR017961">
    <property type="entry name" value="DNA_pol_Y-fam_little_finger"/>
</dbReference>
<evidence type="ECO:0000313" key="6">
    <source>
        <dbReference type="Proteomes" id="UP000317178"/>
    </source>
</evidence>
<dbReference type="EC" id="2.7.7.7" evidence="5"/>
<evidence type="ECO:0000256" key="1">
    <source>
        <dbReference type="ARBA" id="ARBA00010945"/>
    </source>
</evidence>
<dbReference type="EMBL" id="CP036281">
    <property type="protein sequence ID" value="QDU82799.1"/>
    <property type="molecule type" value="Genomic_DNA"/>
</dbReference>
<dbReference type="Pfam" id="PF11799">
    <property type="entry name" value="IMS_C"/>
    <property type="match status" value="1"/>
</dbReference>
<dbReference type="KEGG" id="plon:Pla110_45620"/>
<dbReference type="InterPro" id="IPR022880">
    <property type="entry name" value="DNApol_IV"/>
</dbReference>
<dbReference type="PANTHER" id="PTHR11076:SF34">
    <property type="entry name" value="PROTEIN UMUC"/>
    <property type="match status" value="1"/>
</dbReference>
<dbReference type="InterPro" id="IPR036775">
    <property type="entry name" value="DNA_pol_Y-fam_lit_finger_sf"/>
</dbReference>
<dbReference type="InterPro" id="IPR001126">
    <property type="entry name" value="UmuC"/>
</dbReference>
<evidence type="ECO:0000256" key="2">
    <source>
        <dbReference type="ARBA" id="ARBA00022457"/>
    </source>
</evidence>
<dbReference type="GO" id="GO:0003887">
    <property type="term" value="F:DNA-directed DNA polymerase activity"/>
    <property type="evidence" value="ECO:0007669"/>
    <property type="project" value="UniProtKB-EC"/>
</dbReference>
<dbReference type="Gene3D" id="3.40.1170.60">
    <property type="match status" value="1"/>
</dbReference>
<keyword evidence="6" id="KW-1185">Reference proteome</keyword>
<dbReference type="InterPro" id="IPR043128">
    <property type="entry name" value="Rev_trsase/Diguanyl_cyclase"/>
</dbReference>